<reference evidence="3" key="1">
    <citation type="submission" date="2016-02" db="EMBL/GenBank/DDBJ databases">
        <authorList>
            <person name="Schultz-Johansen M."/>
            <person name="Glaring M.A."/>
            <person name="Bech P.K."/>
            <person name="Stougaard P."/>
        </authorList>
    </citation>
    <scope>NUCLEOTIDE SEQUENCE [LARGE SCALE GENOMIC DNA]</scope>
    <source>
        <strain evidence="3">S66</strain>
    </source>
</reference>
<organism evidence="2 3">
    <name type="scientific">Paraglaciecola hydrolytica</name>
    <dbReference type="NCBI Taxonomy" id="1799789"/>
    <lineage>
        <taxon>Bacteria</taxon>
        <taxon>Pseudomonadati</taxon>
        <taxon>Pseudomonadota</taxon>
        <taxon>Gammaproteobacteria</taxon>
        <taxon>Alteromonadales</taxon>
        <taxon>Alteromonadaceae</taxon>
        <taxon>Paraglaciecola</taxon>
    </lineage>
</organism>
<proteinExistence type="predicted"/>
<feature type="domain" description="Hydrazine synthase alpha subunit middle" evidence="1">
    <location>
        <begin position="503"/>
        <end position="591"/>
    </location>
</feature>
<dbReference type="Proteomes" id="UP000070299">
    <property type="component" value="Unassembled WGS sequence"/>
</dbReference>
<dbReference type="OrthoDB" id="221261at2"/>
<dbReference type="Pfam" id="PF07676">
    <property type="entry name" value="PD40"/>
    <property type="match status" value="1"/>
</dbReference>
<dbReference type="STRING" id="1799789.AX660_13500"/>
<gene>
    <name evidence="2" type="ORF">AX660_13500</name>
</gene>
<sequence length="881" mass="96595">MCLVLFACGGDKILPNDQEPDPVVVDVPIVFIKRTIPIDADGELIGQDLRRLNDFVPGAALYLKARASASAIERNISDRAFFSAEQIAAATLDNPLAAYDVKDLEVSYDGNTLVFALRAPEIADADEDEQPSWNLWTYHLPSDTLQRIITNNALAEEGQDTAPVFLPDGRIVFSSTRQQANQAILLDENKPQYQALDERRSQIASVLHVINPDGSDIQQISFNQSHDLDPTVLSNGKILFSRWDNAGNNNSFNLYQMNGDGSELELMYGRHSHNNERSTEALQYTQLRELPDGKILSALRPMSSELWGGDYVSIDIRQFIDRTAPITGQGGNAEQVALFDNVTIDGSLSAGGRFAAVYPLWDGSNRMLFSWSQCRVFDPEVPEDATAKILPCTAELLATQGIQAAPILYGVWMFDPIQNTQLVVAVPQEGQLYSEVVAMQARAFPADSQQSPNFDPELALDKLAQIHIRSVYDFAGEDLSPQGIVILADPTQTPVIQRPARFLRIVKAVSQPDDEVRDFNNSAFGRSTGQLMREIVGYSPIEPDGSALFNVPANVPLAFSVVDAQGKRISERHQNWLQFAPGEIRSCNGCHTQASTAAHGRKDAEVQSINQGAANTGLPFPNTNPALFADLGDTMAQTAGRIVGVNYPSADIHFSDIWTDPARQTPADPFNLAYGDMQTAIPVSPACALSWTSLCRIQINYPLHIQPMFDLNRQTLAEDGLTVLQDHTCTSCHNIEDALGLAQVPAAQLDLRGSDSSDNPDHITSYRELLFGDNEQEVLEGILVERLIAVTDANGDPVFAVDEDGELLLDSEGQPIPVLRTVPVSNSMSVNGARASNRFFQVFNVGNSHHAWLSPVELKLIAEWLDIGGQYYNDPFVAPLN</sequence>
<dbReference type="SUPFAM" id="SSF82171">
    <property type="entry name" value="DPP6 N-terminal domain-like"/>
    <property type="match status" value="1"/>
</dbReference>
<protein>
    <recommendedName>
        <fullName evidence="1">Hydrazine synthase alpha subunit middle domain-containing protein</fullName>
    </recommendedName>
</protein>
<dbReference type="Gene3D" id="2.120.10.30">
    <property type="entry name" value="TolB, C-terminal domain"/>
    <property type="match status" value="1"/>
</dbReference>
<comment type="caution">
    <text evidence="2">The sequence shown here is derived from an EMBL/GenBank/DDBJ whole genome shotgun (WGS) entry which is preliminary data.</text>
</comment>
<evidence type="ECO:0000313" key="3">
    <source>
        <dbReference type="Proteomes" id="UP000070299"/>
    </source>
</evidence>
<dbReference type="AlphaFoldDB" id="A0A136A2R2"/>
<evidence type="ECO:0000259" key="1">
    <source>
        <dbReference type="Pfam" id="PF18582"/>
    </source>
</evidence>
<dbReference type="InterPro" id="IPR040698">
    <property type="entry name" value="HZS_alpha_mid"/>
</dbReference>
<evidence type="ECO:0000313" key="2">
    <source>
        <dbReference type="EMBL" id="KXI29487.1"/>
    </source>
</evidence>
<name>A0A136A2R2_9ALTE</name>
<accession>A0A136A2R2</accession>
<dbReference type="InterPro" id="IPR011042">
    <property type="entry name" value="6-blade_b-propeller_TolB-like"/>
</dbReference>
<keyword evidence="3" id="KW-1185">Reference proteome</keyword>
<dbReference type="InterPro" id="IPR011659">
    <property type="entry name" value="WD40"/>
</dbReference>
<dbReference type="EMBL" id="LSNE01000005">
    <property type="protein sequence ID" value="KXI29487.1"/>
    <property type="molecule type" value="Genomic_DNA"/>
</dbReference>
<dbReference type="Pfam" id="PF18582">
    <property type="entry name" value="HZS_alpha"/>
    <property type="match status" value="1"/>
</dbReference>